<evidence type="ECO:0008006" key="4">
    <source>
        <dbReference type="Google" id="ProtNLM"/>
    </source>
</evidence>
<feature type="compositionally biased region" description="Basic residues" evidence="1">
    <location>
        <begin position="1"/>
        <end position="19"/>
    </location>
</feature>
<keyword evidence="2" id="KW-0812">Transmembrane</keyword>
<feature type="region of interest" description="Disordered" evidence="1">
    <location>
        <begin position="358"/>
        <end position="388"/>
    </location>
</feature>
<keyword evidence="2" id="KW-0472">Membrane</keyword>
<feature type="region of interest" description="Disordered" evidence="1">
    <location>
        <begin position="1"/>
        <end position="58"/>
    </location>
</feature>
<gene>
    <name evidence="3" type="ORF">SDC9_59554</name>
</gene>
<protein>
    <recommendedName>
        <fullName evidence="4">NAD-specific glutamate dehydrogenase</fullName>
    </recommendedName>
</protein>
<dbReference type="EMBL" id="VSSQ01002082">
    <property type="protein sequence ID" value="MPM13199.1"/>
    <property type="molecule type" value="Genomic_DNA"/>
</dbReference>
<proteinExistence type="predicted"/>
<evidence type="ECO:0000313" key="3">
    <source>
        <dbReference type="EMBL" id="MPM13199.1"/>
    </source>
</evidence>
<dbReference type="AlphaFoldDB" id="A0A644XAR5"/>
<accession>A0A644XAR5</accession>
<evidence type="ECO:0000256" key="1">
    <source>
        <dbReference type="SAM" id="MobiDB-lite"/>
    </source>
</evidence>
<name>A0A644XAR5_9ZZZZ</name>
<feature type="transmembrane region" description="Helical" evidence="2">
    <location>
        <begin position="68"/>
        <end position="89"/>
    </location>
</feature>
<sequence length="704" mass="73800">MMIRAGRKSVHPRRGRGRARTWAARSGQGRSPDQPGRAWDRRRGKRASPLTYRDGGATRADPWGRGSLLGGGVLGLAALGGLAVGAAAATRGAVGRGLLGLTVALGLLVRVLRLGIGGLGLLDHRGKGQLAAVVDLGDLDLDLLADLDDVLDVLHPLATVQLTQLGDVQQAVLAREQGDERAEVDDLDDGAEVALADLGHRRVGDGVDHRAGGLGGLAGGRTDVDGAVVLDRDVRAGVLLHLVDHLALRADDLTDLVDRHVHGDDPRGVRAHLVRLADRLTHHLEQGHPGFLGLQQRLGQLLGRDAVELGVELQRGDEVTGAGDLEVHVTQRVLSAEDVGQRDVLGLAVDLLAHQAHRDAGHRGAQRHAGVQQRQGGGADRAHRGGAVGAERLRDLADGVRELLLAREDRHQGALGERTVADLATLRGADPAGLTGGVRREVVVVHVALGVLRRQRVDLLLHLEHVQRGDTQDLGLAALEERRTVHPGDDLDVGGQRADVPHTAAVDPDALGEGTVPDDLLLHRLEGGLDLGLAVGEGRGEGGDGLRLEGVLAVLAFQLGGDRHHLAHLVGDQLLDGRVDVVAVVGEDGELALLLRHLGRQAGLRVAQHLDERLGGLQALGDDLLGRGLLAGLDQVDHVLAATGLDHHHRDVTVGQHPAGDDHLEGGLGVLLHGREADPVVADQRDADAADRAGEGQAGDLGGH</sequence>
<keyword evidence="2" id="KW-1133">Transmembrane helix</keyword>
<comment type="caution">
    <text evidence="3">The sequence shown here is derived from an EMBL/GenBank/DDBJ whole genome shotgun (WGS) entry which is preliminary data.</text>
</comment>
<reference evidence="3" key="1">
    <citation type="submission" date="2019-08" db="EMBL/GenBank/DDBJ databases">
        <authorList>
            <person name="Kucharzyk K."/>
            <person name="Murdoch R.W."/>
            <person name="Higgins S."/>
            <person name="Loffler F."/>
        </authorList>
    </citation>
    <scope>NUCLEOTIDE SEQUENCE</scope>
</reference>
<organism evidence="3">
    <name type="scientific">bioreactor metagenome</name>
    <dbReference type="NCBI Taxonomy" id="1076179"/>
    <lineage>
        <taxon>unclassified sequences</taxon>
        <taxon>metagenomes</taxon>
        <taxon>ecological metagenomes</taxon>
    </lineage>
</organism>
<evidence type="ECO:0000256" key="2">
    <source>
        <dbReference type="SAM" id="Phobius"/>
    </source>
</evidence>